<evidence type="ECO:0000313" key="3">
    <source>
        <dbReference type="Proteomes" id="UP000243686"/>
    </source>
</evidence>
<name>A0A1S8WMS6_OPIVI</name>
<dbReference type="Gene3D" id="2.40.70.10">
    <property type="entry name" value="Acid Proteases"/>
    <property type="match status" value="1"/>
</dbReference>
<dbReference type="SUPFAM" id="SSF50630">
    <property type="entry name" value="Acid proteases"/>
    <property type="match status" value="1"/>
</dbReference>
<dbReference type="AlphaFoldDB" id="A0A1S8WMS6"/>
<reference evidence="2 3" key="1">
    <citation type="submission" date="2015-03" db="EMBL/GenBank/DDBJ databases">
        <title>Draft genome of the nematode, Opisthorchis viverrini.</title>
        <authorList>
            <person name="Mitreva M."/>
        </authorList>
    </citation>
    <scope>NUCLEOTIDE SEQUENCE [LARGE SCALE GENOMIC DNA]</scope>
    <source>
        <strain evidence="2">Khon Kaen</strain>
    </source>
</reference>
<proteinExistence type="predicted"/>
<accession>A0A1S8WMS6</accession>
<dbReference type="Pfam" id="PF00026">
    <property type="entry name" value="Asp"/>
    <property type="match status" value="1"/>
</dbReference>
<dbReference type="Proteomes" id="UP000243686">
    <property type="component" value="Unassembled WGS sequence"/>
</dbReference>
<evidence type="ECO:0000313" key="2">
    <source>
        <dbReference type="EMBL" id="OON15701.1"/>
    </source>
</evidence>
<dbReference type="InterPro" id="IPR033121">
    <property type="entry name" value="PEPTIDASE_A1"/>
</dbReference>
<dbReference type="InterPro" id="IPR021109">
    <property type="entry name" value="Peptidase_aspartic_dom_sf"/>
</dbReference>
<keyword evidence="3" id="KW-1185">Reference proteome</keyword>
<gene>
    <name evidence="2" type="ORF">X801_08492</name>
</gene>
<feature type="domain" description="Peptidase A1" evidence="1">
    <location>
        <begin position="2"/>
        <end position="77"/>
    </location>
</feature>
<dbReference type="EMBL" id="KV902983">
    <property type="protein sequence ID" value="OON15701.1"/>
    <property type="molecule type" value="Genomic_DNA"/>
</dbReference>
<organism evidence="2 3">
    <name type="scientific">Opisthorchis viverrini</name>
    <name type="common">Southeast Asian liver fluke</name>
    <dbReference type="NCBI Taxonomy" id="6198"/>
    <lineage>
        <taxon>Eukaryota</taxon>
        <taxon>Metazoa</taxon>
        <taxon>Spiralia</taxon>
        <taxon>Lophotrochozoa</taxon>
        <taxon>Platyhelminthes</taxon>
        <taxon>Trematoda</taxon>
        <taxon>Digenea</taxon>
        <taxon>Opisthorchiida</taxon>
        <taxon>Opisthorchiata</taxon>
        <taxon>Opisthorchiidae</taxon>
        <taxon>Opisthorchis</taxon>
    </lineage>
</organism>
<evidence type="ECO:0000259" key="1">
    <source>
        <dbReference type="Pfam" id="PF00026"/>
    </source>
</evidence>
<sequence>MCKYTCFAILDTSCPIILGPESDIIKLNALLNAKPSDDGWYKVDCKSVTSLPTIRLRVIGKTLKLKPKHYIFQCHQEHLYGTISGWSTMPEPIKIDV</sequence>
<protein>
    <recommendedName>
        <fullName evidence="1">Peptidase A1 domain-containing protein</fullName>
    </recommendedName>
</protein>